<feature type="region of interest" description="Disordered" evidence="3">
    <location>
        <begin position="1096"/>
        <end position="1158"/>
    </location>
</feature>
<protein>
    <submittedName>
        <fullName evidence="6">Dynamin family protein</fullName>
    </submittedName>
</protein>
<dbReference type="GO" id="GO:0000266">
    <property type="term" value="P:mitochondrial fission"/>
    <property type="evidence" value="ECO:0007669"/>
    <property type="project" value="TreeGrafter"/>
</dbReference>
<gene>
    <name evidence="6" type="ORF">MAC_01389</name>
</gene>
<dbReference type="OMA" id="WATISKD"/>
<evidence type="ECO:0000256" key="1">
    <source>
        <dbReference type="ARBA" id="ARBA00022741"/>
    </source>
</evidence>
<dbReference type="Pfam" id="PF01031">
    <property type="entry name" value="Dynamin_M"/>
    <property type="match status" value="1"/>
</dbReference>
<dbReference type="Gene3D" id="3.40.50.300">
    <property type="entry name" value="P-loop containing nucleotide triphosphate hydrolases"/>
    <property type="match status" value="1"/>
</dbReference>
<dbReference type="GO" id="GO:0005874">
    <property type="term" value="C:microtubule"/>
    <property type="evidence" value="ECO:0007669"/>
    <property type="project" value="TreeGrafter"/>
</dbReference>
<dbReference type="GO" id="GO:0008017">
    <property type="term" value="F:microtubule binding"/>
    <property type="evidence" value="ECO:0007669"/>
    <property type="project" value="TreeGrafter"/>
</dbReference>
<reference evidence="6 7" key="1">
    <citation type="journal article" date="2011" name="PLoS Genet.">
        <title>Genome sequencing and comparative transcriptomics of the model entomopathogenic fungi Metarhizium anisopliae and M. acridum.</title>
        <authorList>
            <person name="Gao Q."/>
            <person name="Jin K."/>
            <person name="Ying S.H."/>
            <person name="Zhang Y."/>
            <person name="Xiao G."/>
            <person name="Shang Y."/>
            <person name="Duan Z."/>
            <person name="Hu X."/>
            <person name="Xie X.Q."/>
            <person name="Zhou G."/>
            <person name="Peng G."/>
            <person name="Luo Z."/>
            <person name="Huang W."/>
            <person name="Wang B."/>
            <person name="Fang W."/>
            <person name="Wang S."/>
            <person name="Zhong Y."/>
            <person name="Ma L.J."/>
            <person name="St Leger R.J."/>
            <person name="Zhao G.P."/>
            <person name="Pei Y."/>
            <person name="Feng M.G."/>
            <person name="Xia Y."/>
            <person name="Wang C."/>
        </authorList>
    </citation>
    <scope>NUCLEOTIDE SEQUENCE [LARGE SCALE GENOMIC DNA]</scope>
    <source>
        <strain evidence="6 7">CQMa 102</strain>
    </source>
</reference>
<dbReference type="InterPro" id="IPR020850">
    <property type="entry name" value="GED_dom"/>
</dbReference>
<dbReference type="InterPro" id="IPR000375">
    <property type="entry name" value="Dynamin_stalk"/>
</dbReference>
<dbReference type="Pfam" id="PF00350">
    <property type="entry name" value="Dynamin_N"/>
    <property type="match status" value="1"/>
</dbReference>
<dbReference type="InterPro" id="IPR001401">
    <property type="entry name" value="Dynamin_GTPase"/>
</dbReference>
<keyword evidence="7" id="KW-1185">Reference proteome</keyword>
<evidence type="ECO:0000313" key="6">
    <source>
        <dbReference type="EMBL" id="EFY92753.1"/>
    </source>
</evidence>
<dbReference type="InterPro" id="IPR027417">
    <property type="entry name" value="P-loop_NTPase"/>
</dbReference>
<dbReference type="PANTHER" id="PTHR11566">
    <property type="entry name" value="DYNAMIN"/>
    <property type="match status" value="1"/>
</dbReference>
<dbReference type="GO" id="GO:0005739">
    <property type="term" value="C:mitochondrion"/>
    <property type="evidence" value="ECO:0007669"/>
    <property type="project" value="TreeGrafter"/>
</dbReference>
<dbReference type="GO" id="GO:0005525">
    <property type="term" value="F:GTP binding"/>
    <property type="evidence" value="ECO:0007669"/>
    <property type="project" value="InterPro"/>
</dbReference>
<dbReference type="GO" id="GO:0016020">
    <property type="term" value="C:membrane"/>
    <property type="evidence" value="ECO:0007669"/>
    <property type="project" value="TreeGrafter"/>
</dbReference>
<proteinExistence type="predicted"/>
<organism evidence="7">
    <name type="scientific">Metarhizium acridum (strain CQMa 102)</name>
    <dbReference type="NCBI Taxonomy" id="655827"/>
    <lineage>
        <taxon>Eukaryota</taxon>
        <taxon>Fungi</taxon>
        <taxon>Dikarya</taxon>
        <taxon>Ascomycota</taxon>
        <taxon>Pezizomycotina</taxon>
        <taxon>Sordariomycetes</taxon>
        <taxon>Hypocreomycetidae</taxon>
        <taxon>Hypocreales</taxon>
        <taxon>Clavicipitaceae</taxon>
        <taxon>Metarhizium</taxon>
    </lineage>
</organism>
<dbReference type="OrthoDB" id="415706at2759"/>
<dbReference type="eggNOG" id="KOG0446">
    <property type="taxonomic scope" value="Eukaryota"/>
</dbReference>
<dbReference type="GO" id="GO:0016559">
    <property type="term" value="P:peroxisome fission"/>
    <property type="evidence" value="ECO:0007669"/>
    <property type="project" value="TreeGrafter"/>
</dbReference>
<name>E9DUU1_METAQ</name>
<evidence type="ECO:0000259" key="5">
    <source>
        <dbReference type="PROSITE" id="PS51718"/>
    </source>
</evidence>
<feature type="domain" description="GED" evidence="4">
    <location>
        <begin position="618"/>
        <end position="711"/>
    </location>
</feature>
<accession>E9DUU1</accession>
<dbReference type="STRING" id="655827.E9DUU1"/>
<dbReference type="AlphaFoldDB" id="E9DUU1"/>
<dbReference type="InterPro" id="IPR022812">
    <property type="entry name" value="Dynamin"/>
</dbReference>
<dbReference type="GO" id="GO:0003924">
    <property type="term" value="F:GTPase activity"/>
    <property type="evidence" value="ECO:0007669"/>
    <property type="project" value="InterPro"/>
</dbReference>
<dbReference type="PROSITE" id="PS51388">
    <property type="entry name" value="GED"/>
    <property type="match status" value="1"/>
</dbReference>
<dbReference type="HOGENOM" id="CLU_275572_0_0_1"/>
<dbReference type="GO" id="GO:0006897">
    <property type="term" value="P:endocytosis"/>
    <property type="evidence" value="ECO:0007669"/>
    <property type="project" value="TreeGrafter"/>
</dbReference>
<dbReference type="InterPro" id="IPR030381">
    <property type="entry name" value="G_DYNAMIN_dom"/>
</dbReference>
<dbReference type="Proteomes" id="UP000002499">
    <property type="component" value="Unassembled WGS sequence"/>
</dbReference>
<feature type="domain" description="Dynamin-type G" evidence="5">
    <location>
        <begin position="36"/>
        <end position="315"/>
    </location>
</feature>
<dbReference type="InterPro" id="IPR045063">
    <property type="entry name" value="Dynamin_N"/>
</dbReference>
<keyword evidence="2" id="KW-0342">GTP-binding</keyword>
<sequence>MAISLDSSVLDQLNTTESRKLHELTDKLSTCGVGRIVNLPQIIVVGEQSAGKSSVLEAVSHVRFPVKGDLFTRFATEIVLRQAAQTRVHVSIRFDDKSKPTRTLQRVGFSEDDLPDIIKEAKEFMGIDSTGRGFCKDILRLEIEGPNMYPLTLVDLPGLYRVETATQSMRGKETVDQLVESYMRQKNSIILVVVAANNQLANQIALKKVKEFDPDGERTLGVITKPDLTWPGKPEERSYIQLARNQESAHRLKLGWHVLRNRAEDGDTLDARDATETSFFETTAWATISKDDCGIVSLRKKLSKVLYSHIRLNLSAVMDDIEGKLGERQEELGQLGAPRSSAQEMRSFLLNISQKFQKLVWDGIYGRYNDPFFGDLGGTNHKLRAQLRNFNLAFDHVLATRGSRLAIAPDDDWNNAQPHAPGFLKSFLDEYPYDFPEPESVSREALKTHLESRAAANQGCEFPGSHNSDLIVQLLQTHASPWKHIAAFHIRQVTFVAKAFVDQLIRHIVGHPDGSPTTEAILCGCVDPFFAEKEKLLMEKLEELLQPYSRGYAMPLDVEFRQMVTNRTVNRLAERLAELSAEKQMNPTDAFEFGKLKRDMLREAASTLDAVDGGQFGTEKIIDMMLAYYEVSCCQLITTTFSALRAIEGGLIQDLPNILTPTQVDKMEEGQVKKLAAEAEEAQVRREQLQVESNVLREGLEQCRKYKPRGVTVVPSSRSRIQPVIERRSVSDQCQLTADSGPLFTSPARPAAPDGLLAPPAIESLTASASSGRPASPLFQIPSAVQGKLTRPCSSVAPAPGVYLVEIQLSQYQQALILVAYLVRDLGLLLHSQTPVSRGPLDLVTAKGETDYSTKLDIQPQLRIVWLIYSTSSCCRIRLSPPSIVADRQTQPPHQPRARPPCRNSQYRICFRVRVGRCLAQKHQLGFASQDAARREELALPARRAAALGINSCTRSKFAVQQQARIILSYLSARHAHGCEIVSDELEQTDGGICHGCGERLAEDKNVQRKHDQESNDGNAVRRFAHCCQEQVNLPQVVLLHGSRFLQQVHDHVFPTEILDDSDGAQKLGRDRDAAVLYILERLLLFLARVHQPGRDEGAREHDSQFNQTRPTDNVVETCDGTDTTHGYAGNNHEHNWHHNGGVGARTRTRETTNIFPE</sequence>
<dbReference type="InParanoid" id="E9DUU1"/>
<dbReference type="PRINTS" id="PR00195">
    <property type="entry name" value="DYNAMIN"/>
</dbReference>
<evidence type="ECO:0000313" key="7">
    <source>
        <dbReference type="Proteomes" id="UP000002499"/>
    </source>
</evidence>
<dbReference type="SUPFAM" id="SSF52540">
    <property type="entry name" value="P-loop containing nucleoside triphosphate hydrolases"/>
    <property type="match status" value="1"/>
</dbReference>
<dbReference type="EMBL" id="GL698474">
    <property type="protein sequence ID" value="EFY92753.1"/>
    <property type="molecule type" value="Genomic_DNA"/>
</dbReference>
<dbReference type="PANTHER" id="PTHR11566:SF149">
    <property type="entry name" value="GTPASE, PUTATIVE (AFU_ORTHOLOGUE AFUA_6G11890)-RELATED"/>
    <property type="match status" value="1"/>
</dbReference>
<evidence type="ECO:0000256" key="2">
    <source>
        <dbReference type="ARBA" id="ARBA00023134"/>
    </source>
</evidence>
<dbReference type="CDD" id="cd08771">
    <property type="entry name" value="DLP_1"/>
    <property type="match status" value="1"/>
</dbReference>
<dbReference type="PROSITE" id="PS51718">
    <property type="entry name" value="G_DYNAMIN_2"/>
    <property type="match status" value="1"/>
</dbReference>
<dbReference type="GO" id="GO:0048312">
    <property type="term" value="P:intracellular distribution of mitochondria"/>
    <property type="evidence" value="ECO:0007669"/>
    <property type="project" value="TreeGrafter"/>
</dbReference>
<keyword evidence="1" id="KW-0547">Nucleotide-binding</keyword>
<evidence type="ECO:0000256" key="3">
    <source>
        <dbReference type="SAM" id="MobiDB-lite"/>
    </source>
</evidence>
<evidence type="ECO:0000259" key="4">
    <source>
        <dbReference type="PROSITE" id="PS51388"/>
    </source>
</evidence>
<dbReference type="SMART" id="SM00053">
    <property type="entry name" value="DYNc"/>
    <property type="match status" value="1"/>
</dbReference>